<feature type="region of interest" description="Disordered" evidence="1">
    <location>
        <begin position="65"/>
        <end position="103"/>
    </location>
</feature>
<dbReference type="Proteomes" id="UP000738349">
    <property type="component" value="Unassembled WGS sequence"/>
</dbReference>
<feature type="compositionally biased region" description="Acidic residues" evidence="1">
    <location>
        <begin position="65"/>
        <end position="81"/>
    </location>
</feature>
<organism evidence="2 3">
    <name type="scientific">Dactylonectria macrodidyma</name>
    <dbReference type="NCBI Taxonomy" id="307937"/>
    <lineage>
        <taxon>Eukaryota</taxon>
        <taxon>Fungi</taxon>
        <taxon>Dikarya</taxon>
        <taxon>Ascomycota</taxon>
        <taxon>Pezizomycotina</taxon>
        <taxon>Sordariomycetes</taxon>
        <taxon>Hypocreomycetidae</taxon>
        <taxon>Hypocreales</taxon>
        <taxon>Nectriaceae</taxon>
        <taxon>Dactylonectria</taxon>
    </lineage>
</organism>
<reference evidence="2" key="1">
    <citation type="journal article" date="2021" name="Nat. Commun.">
        <title>Genetic determinants of endophytism in the Arabidopsis root mycobiome.</title>
        <authorList>
            <person name="Mesny F."/>
            <person name="Miyauchi S."/>
            <person name="Thiergart T."/>
            <person name="Pickel B."/>
            <person name="Atanasova L."/>
            <person name="Karlsson M."/>
            <person name="Huettel B."/>
            <person name="Barry K.W."/>
            <person name="Haridas S."/>
            <person name="Chen C."/>
            <person name="Bauer D."/>
            <person name="Andreopoulos W."/>
            <person name="Pangilinan J."/>
            <person name="LaButti K."/>
            <person name="Riley R."/>
            <person name="Lipzen A."/>
            <person name="Clum A."/>
            <person name="Drula E."/>
            <person name="Henrissat B."/>
            <person name="Kohler A."/>
            <person name="Grigoriev I.V."/>
            <person name="Martin F.M."/>
            <person name="Hacquard S."/>
        </authorList>
    </citation>
    <scope>NUCLEOTIDE SEQUENCE</scope>
    <source>
        <strain evidence="2">MPI-CAGE-AT-0147</strain>
    </source>
</reference>
<accession>A0A9P9DEJ4</accession>
<evidence type="ECO:0000256" key="1">
    <source>
        <dbReference type="SAM" id="MobiDB-lite"/>
    </source>
</evidence>
<comment type="caution">
    <text evidence="2">The sequence shown here is derived from an EMBL/GenBank/DDBJ whole genome shotgun (WGS) entry which is preliminary data.</text>
</comment>
<dbReference type="EMBL" id="JAGMUV010000028">
    <property type="protein sequence ID" value="KAH7117311.1"/>
    <property type="molecule type" value="Genomic_DNA"/>
</dbReference>
<protein>
    <submittedName>
        <fullName evidence="2">Uncharacterized protein</fullName>
    </submittedName>
</protein>
<evidence type="ECO:0000313" key="3">
    <source>
        <dbReference type="Proteomes" id="UP000738349"/>
    </source>
</evidence>
<proteinExistence type="predicted"/>
<feature type="compositionally biased region" description="Polar residues" evidence="1">
    <location>
        <begin position="88"/>
        <end position="103"/>
    </location>
</feature>
<keyword evidence="3" id="KW-1185">Reference proteome</keyword>
<sequence length="238" mass="25898">MVRRIASGNAKDTDDVPNSSLLSIIAINDGEETSRAGTLSCVVMIGQDEFFLALAYIFMPRLPEVPEENDDMEDSASDDESEMLRAASATSANLSSDSEATADNTVQEGLSGSWNRAERPNSAQPSHSTEGFKIFSLEHDYALIPVPQGENFHKNPCCISKEMVKGIDTGQFAVSVMTPSRGLMNGCLDGRPTLMRLPYSSKFTQFYPISFPDAVSEGDCGSLVIDQNTKQIYGFRSL</sequence>
<gene>
    <name evidence="2" type="ORF">EDB81DRAFT_892170</name>
</gene>
<dbReference type="OrthoDB" id="5153647at2759"/>
<evidence type="ECO:0000313" key="2">
    <source>
        <dbReference type="EMBL" id="KAH7117311.1"/>
    </source>
</evidence>
<dbReference type="AlphaFoldDB" id="A0A9P9DEJ4"/>
<name>A0A9P9DEJ4_9HYPO</name>